<dbReference type="EMBL" id="AHJG01000338">
    <property type="protein sequence ID" value="EPA04257.1"/>
    <property type="molecule type" value="Genomic_DNA"/>
</dbReference>
<dbReference type="RefSeq" id="WP_010195643.1">
    <property type="nucleotide sequence ID" value="NZ_AHJG01000338.1"/>
</dbReference>
<reference evidence="1 2" key="1">
    <citation type="journal article" date="2012" name="J. Bacteriol.">
        <title>Genome Sequence of "Candidatus Nitrosoarchaeum limnia" BG20, a Low-Salinity Ammonia-Oxidizing Archaeon from the San Francisco Bay Estuary.</title>
        <authorList>
            <person name="Mosier A.C."/>
            <person name="Allen E.E."/>
            <person name="Kim M."/>
            <person name="Ferriera S."/>
            <person name="Francis C.A."/>
        </authorList>
    </citation>
    <scope>NUCLEOTIDE SEQUENCE [LARGE SCALE GENOMIC DNA]</scope>
    <source>
        <strain evidence="1 2">BG20</strain>
    </source>
</reference>
<dbReference type="InterPro" id="IPR036388">
    <property type="entry name" value="WH-like_DNA-bd_sf"/>
</dbReference>
<dbReference type="Proteomes" id="UP000014065">
    <property type="component" value="Unassembled WGS sequence"/>
</dbReference>
<dbReference type="Gene3D" id="1.10.10.10">
    <property type="entry name" value="Winged helix-like DNA-binding domain superfamily/Winged helix DNA-binding domain"/>
    <property type="match status" value="1"/>
</dbReference>
<protein>
    <submittedName>
        <fullName evidence="1">Uncharacterized protein</fullName>
    </submittedName>
</protein>
<name>S2EHK6_9ARCH</name>
<evidence type="ECO:0000313" key="2">
    <source>
        <dbReference type="Proteomes" id="UP000014065"/>
    </source>
</evidence>
<keyword evidence="2" id="KW-1185">Reference proteome</keyword>
<dbReference type="OrthoDB" id="10985at2157"/>
<feature type="non-terminal residue" evidence="1">
    <location>
        <position position="190"/>
    </location>
</feature>
<organism evidence="1 2">
    <name type="scientific">Candidatus Nitrosarchaeum limnium BG20</name>
    <dbReference type="NCBI Taxonomy" id="859192"/>
    <lineage>
        <taxon>Archaea</taxon>
        <taxon>Nitrososphaerota</taxon>
        <taxon>Nitrososphaeria</taxon>
        <taxon>Nitrosopumilales</taxon>
        <taxon>Nitrosopumilaceae</taxon>
        <taxon>Nitrosarchaeum</taxon>
    </lineage>
</organism>
<evidence type="ECO:0000313" key="1">
    <source>
        <dbReference type="EMBL" id="EPA04257.1"/>
    </source>
</evidence>
<dbReference type="AlphaFoldDB" id="S2EHK6"/>
<accession>S2EHK6</accession>
<comment type="caution">
    <text evidence="1">The sequence shown here is derived from an EMBL/GenBank/DDBJ whole genome shotgun (WGS) entry which is preliminary data.</text>
</comment>
<proteinExistence type="predicted"/>
<gene>
    <name evidence="1" type="ORF">BG20_I2412</name>
</gene>
<sequence length="190" mass="21705">MNEIDRFFANSVESIISENLGHSALSKIKSRLSEKFGIGIYESLSQFSKFDIVLREFFGKGADSIERKCFESILLLDSKSMKNNGMYITIKDNDLSMLFLETFGDEMKKNMINCVTDKSMTIYEILQKCDIPQTSGYRKIKQLIENNFLTIQGFGTSSDGKKIPKYTSVFENIKIDIEKNKVLVSVKIKN</sequence>